<evidence type="ECO:0000256" key="4">
    <source>
        <dbReference type="ARBA" id="ARBA00022679"/>
    </source>
</evidence>
<comment type="pathway">
    <text evidence="1 5">Glycan metabolism; pectin biosynthesis.</text>
</comment>
<feature type="compositionally biased region" description="Polar residues" evidence="6">
    <location>
        <begin position="145"/>
        <end position="157"/>
    </location>
</feature>
<name>A0A8K0MKX5_9ROSA</name>
<dbReference type="InterPro" id="IPR002495">
    <property type="entry name" value="Glyco_trans_8"/>
</dbReference>
<organism evidence="7 8">
    <name type="scientific">Rhamnella rubrinervis</name>
    <dbReference type="NCBI Taxonomy" id="2594499"/>
    <lineage>
        <taxon>Eukaryota</taxon>
        <taxon>Viridiplantae</taxon>
        <taxon>Streptophyta</taxon>
        <taxon>Embryophyta</taxon>
        <taxon>Tracheophyta</taxon>
        <taxon>Spermatophyta</taxon>
        <taxon>Magnoliopsida</taxon>
        <taxon>eudicotyledons</taxon>
        <taxon>Gunneridae</taxon>
        <taxon>Pentapetalae</taxon>
        <taxon>rosids</taxon>
        <taxon>fabids</taxon>
        <taxon>Rosales</taxon>
        <taxon>Rhamnaceae</taxon>
        <taxon>rhamnoid group</taxon>
        <taxon>Rhamneae</taxon>
        <taxon>Rhamnella</taxon>
    </lineage>
</organism>
<dbReference type="InterPro" id="IPR029044">
    <property type="entry name" value="Nucleotide-diphossugar_trans"/>
</dbReference>
<comment type="subcellular location">
    <subcellularLocation>
        <location evidence="5">Golgi apparatus membrane</location>
        <topology evidence="5">Single-pass type II membrane protein</topology>
    </subcellularLocation>
</comment>
<keyword evidence="5" id="KW-0333">Golgi apparatus</keyword>
<evidence type="ECO:0000256" key="1">
    <source>
        <dbReference type="ARBA" id="ARBA00004877"/>
    </source>
</evidence>
<keyword evidence="3 5" id="KW-0328">Glycosyltransferase</keyword>
<dbReference type="Pfam" id="PF01501">
    <property type="entry name" value="Glyco_transf_8"/>
    <property type="match status" value="1"/>
</dbReference>
<dbReference type="PANTHER" id="PTHR32116:SF12">
    <property type="entry name" value="GALACTURONOSYLTRANSFERASE 7-RELATED"/>
    <property type="match status" value="1"/>
</dbReference>
<feature type="region of interest" description="Disordered" evidence="6">
    <location>
        <begin position="110"/>
        <end position="160"/>
    </location>
</feature>
<dbReference type="GO" id="GO:0071555">
    <property type="term" value="P:cell wall organization"/>
    <property type="evidence" value="ECO:0007669"/>
    <property type="project" value="UniProtKB-KW"/>
</dbReference>
<dbReference type="SUPFAM" id="SSF53448">
    <property type="entry name" value="Nucleotide-diphospho-sugar transferases"/>
    <property type="match status" value="1"/>
</dbReference>
<protein>
    <recommendedName>
        <fullName evidence="5">Hexosyltransferase</fullName>
        <ecNumber evidence="5">2.4.1.-</ecNumber>
    </recommendedName>
</protein>
<feature type="transmembrane region" description="Helical" evidence="5">
    <location>
        <begin position="30"/>
        <end position="52"/>
    </location>
</feature>
<keyword evidence="5" id="KW-0472">Membrane</keyword>
<sequence length="633" mass="71564">MKGGATGGVGGLGGGGSSYAFPAKRRWRGLVIGVLGLVILSMLVPLVFLLGLHNGFHSPGFASEQQSAASNAFRAYDKLGIRDSSNNSEGDQSGHVNDLIRRLGPTLSKDMFKNSSNEPKNGTSSVGSGHSNEPKRGFSVPHQEVPQSSLATNNTSRLGAVDEGGRQCELKYGSYCLWRRVHREEMKDSMVKKLKDQLFVARAYYPSIAKLPAQDKLSRELKQNIQELERIFSESTTDADLPPQTEKKLQRIEAAIARAKSFPVDCNNVDKKLRQIFDMTEDEANFHMKQSAFLYQLAVQTMPKSHHCLSMRLTVEYFKSPFHDMELSHSVKYMDPALSHFVIFSNNVLASSVVINSTVMHARESANLVFHVLTNGQNYYAMKLWFFRNTYKEATVQVLNVEDLNLDNDNVHLSLPVEFRVSFHTIDNPPTAHTRTEYLSIFSHTHYLLPKFFQNLNKVVVLDDDVVVQQDLSELWSLNMQGKVNGAVQLCSVRLTLLKSYLGENGFTFNSCAWMSGLNIIDLDRWRELDLTETYQKFIKELRTQEEVSEAAALRASLLTFQDLIFSLDDAWTLSGLGHDYELDFRAISKAAVLHYNGNMKPWLELGIPKYRHYWKKFLSQEDQFLNDCNVNS</sequence>
<keyword evidence="4" id="KW-0808">Transferase</keyword>
<dbReference type="OrthoDB" id="411524at2759"/>
<dbReference type="Proteomes" id="UP000796880">
    <property type="component" value="Unassembled WGS sequence"/>
</dbReference>
<dbReference type="PANTHER" id="PTHR32116">
    <property type="entry name" value="GALACTURONOSYLTRANSFERASE 4-RELATED"/>
    <property type="match status" value="1"/>
</dbReference>
<dbReference type="EMBL" id="VOIH02000004">
    <property type="protein sequence ID" value="KAF3449300.1"/>
    <property type="molecule type" value="Genomic_DNA"/>
</dbReference>
<evidence type="ECO:0000313" key="8">
    <source>
        <dbReference type="Proteomes" id="UP000796880"/>
    </source>
</evidence>
<comment type="caution">
    <text evidence="7">The sequence shown here is derived from an EMBL/GenBank/DDBJ whole genome shotgun (WGS) entry which is preliminary data.</text>
</comment>
<dbReference type="Gene3D" id="3.90.550.10">
    <property type="entry name" value="Spore Coat Polysaccharide Biosynthesis Protein SpsA, Chain A"/>
    <property type="match status" value="1"/>
</dbReference>
<evidence type="ECO:0000256" key="2">
    <source>
        <dbReference type="ARBA" id="ARBA00006351"/>
    </source>
</evidence>
<dbReference type="GO" id="GO:0047262">
    <property type="term" value="F:polygalacturonate 4-alpha-galacturonosyltransferase activity"/>
    <property type="evidence" value="ECO:0007669"/>
    <property type="project" value="InterPro"/>
</dbReference>
<dbReference type="AlphaFoldDB" id="A0A8K0MKX5"/>
<keyword evidence="5" id="KW-1133">Transmembrane helix</keyword>
<keyword evidence="8" id="KW-1185">Reference proteome</keyword>
<evidence type="ECO:0000256" key="6">
    <source>
        <dbReference type="SAM" id="MobiDB-lite"/>
    </source>
</evidence>
<feature type="compositionally biased region" description="Polar residues" evidence="6">
    <location>
        <begin position="113"/>
        <end position="131"/>
    </location>
</feature>
<keyword evidence="5" id="KW-0961">Cell wall biogenesis/degradation</keyword>
<dbReference type="EC" id="2.4.1.-" evidence="5"/>
<proteinExistence type="inferred from homology"/>
<dbReference type="InterPro" id="IPR029993">
    <property type="entry name" value="GAUT"/>
</dbReference>
<dbReference type="Pfam" id="PF25557">
    <property type="entry name" value="GAUT_1"/>
    <property type="match status" value="1"/>
</dbReference>
<evidence type="ECO:0000256" key="5">
    <source>
        <dbReference type="RuleBase" id="RU362027"/>
    </source>
</evidence>
<comment type="similarity">
    <text evidence="2 5">Belongs to the glycosyltransferase 8 family.</text>
</comment>
<accession>A0A8K0MKX5</accession>
<gene>
    <name evidence="7" type="ORF">FNV43_RR10028</name>
</gene>
<evidence type="ECO:0000256" key="3">
    <source>
        <dbReference type="ARBA" id="ARBA00022676"/>
    </source>
</evidence>
<evidence type="ECO:0000313" key="7">
    <source>
        <dbReference type="EMBL" id="KAF3449300.1"/>
    </source>
</evidence>
<reference evidence="7" key="1">
    <citation type="submission" date="2020-03" db="EMBL/GenBank/DDBJ databases">
        <title>A high-quality chromosome-level genome assembly of a woody plant with both climbing and erect habits, Rhamnella rubrinervis.</title>
        <authorList>
            <person name="Lu Z."/>
            <person name="Yang Y."/>
            <person name="Zhu X."/>
            <person name="Sun Y."/>
        </authorList>
    </citation>
    <scope>NUCLEOTIDE SEQUENCE</scope>
    <source>
        <strain evidence="7">BYM</strain>
        <tissue evidence="7">Leaf</tissue>
    </source>
</reference>
<keyword evidence="5" id="KW-0812">Transmembrane</keyword>
<dbReference type="GO" id="GO:0000139">
    <property type="term" value="C:Golgi membrane"/>
    <property type="evidence" value="ECO:0007669"/>
    <property type="project" value="UniProtKB-SubCell"/>
</dbReference>
<dbReference type="GO" id="GO:0045489">
    <property type="term" value="P:pectin biosynthetic process"/>
    <property type="evidence" value="ECO:0007669"/>
    <property type="project" value="UniProtKB-UniPathway"/>
</dbReference>
<dbReference type="UniPathway" id="UPA00845"/>